<reference evidence="2 3" key="1">
    <citation type="submission" date="2018-01" db="EMBL/GenBank/DDBJ databases">
        <title>The whole genome sequencing and assembly of Halobacillus litoralis ERB031 strain.</title>
        <authorList>
            <person name="Lee S.-J."/>
            <person name="Park M.-K."/>
            <person name="Kim J.-Y."/>
            <person name="Lee Y.-J."/>
            <person name="Yi H."/>
            <person name="Bahn Y.-S."/>
            <person name="Kim J.F."/>
            <person name="Lee D.-W."/>
        </authorList>
    </citation>
    <scope>NUCLEOTIDE SEQUENCE [LARGE SCALE GENOMIC DNA]</scope>
    <source>
        <strain evidence="2 3">ERB 031</strain>
    </source>
</reference>
<name>A0A410MDL7_9BACI</name>
<dbReference type="AlphaFoldDB" id="A0A410MDL7"/>
<dbReference type="KEGG" id="hli:HLI_11745"/>
<accession>A0A410MDL7</accession>
<evidence type="ECO:0000313" key="3">
    <source>
        <dbReference type="Proteomes" id="UP000287756"/>
    </source>
</evidence>
<feature type="transmembrane region" description="Helical" evidence="1">
    <location>
        <begin position="54"/>
        <end position="73"/>
    </location>
</feature>
<proteinExistence type="predicted"/>
<keyword evidence="1" id="KW-0812">Transmembrane</keyword>
<dbReference type="RefSeq" id="WP_128525098.1">
    <property type="nucleotide sequence ID" value="NZ_CP026118.1"/>
</dbReference>
<keyword evidence="1" id="KW-0472">Membrane</keyword>
<organism evidence="2 3">
    <name type="scientific">Halobacillus litoralis</name>
    <dbReference type="NCBI Taxonomy" id="45668"/>
    <lineage>
        <taxon>Bacteria</taxon>
        <taxon>Bacillati</taxon>
        <taxon>Bacillota</taxon>
        <taxon>Bacilli</taxon>
        <taxon>Bacillales</taxon>
        <taxon>Bacillaceae</taxon>
        <taxon>Halobacillus</taxon>
    </lineage>
</organism>
<evidence type="ECO:0000313" key="2">
    <source>
        <dbReference type="EMBL" id="QAS52821.1"/>
    </source>
</evidence>
<gene>
    <name evidence="2" type="ORF">HLI_11745</name>
</gene>
<feature type="transmembrane region" description="Helical" evidence="1">
    <location>
        <begin position="20"/>
        <end position="42"/>
    </location>
</feature>
<protein>
    <submittedName>
        <fullName evidence="2">Uncharacterized protein</fullName>
    </submittedName>
</protein>
<dbReference type="Proteomes" id="UP000287756">
    <property type="component" value="Chromosome"/>
</dbReference>
<sequence>MNAEMEPIDLFNWNELWEVTGPFIIMAITAIVVGTICITVLTTMKKGLLKDISVVLSIVAIIGISLMALYISAEIWGM</sequence>
<evidence type="ECO:0000256" key="1">
    <source>
        <dbReference type="SAM" id="Phobius"/>
    </source>
</evidence>
<dbReference type="OrthoDB" id="2974061at2"/>
<dbReference type="EMBL" id="CP026118">
    <property type="protein sequence ID" value="QAS52821.1"/>
    <property type="molecule type" value="Genomic_DNA"/>
</dbReference>
<keyword evidence="1" id="KW-1133">Transmembrane helix</keyword>